<evidence type="ECO:0000313" key="2">
    <source>
        <dbReference type="Proteomes" id="UP000316406"/>
    </source>
</evidence>
<reference evidence="1 2" key="1">
    <citation type="submission" date="2019-07" db="EMBL/GenBank/DDBJ databases">
        <title>Draft genome sequence of Brevibacterium aurantiacum XU54 isolated from Xinjiang China.</title>
        <authorList>
            <person name="Xu X."/>
        </authorList>
    </citation>
    <scope>NUCLEOTIDE SEQUENCE [LARGE SCALE GENOMIC DNA]</scope>
    <source>
        <strain evidence="1 2">XU54</strain>
    </source>
</reference>
<gene>
    <name evidence="1" type="ORF">FO013_14305</name>
</gene>
<proteinExistence type="predicted"/>
<dbReference type="AlphaFoldDB" id="A0A556CAW8"/>
<dbReference type="OrthoDB" id="3268642at2"/>
<dbReference type="EMBL" id="VLTK01000008">
    <property type="protein sequence ID" value="TSI14540.1"/>
    <property type="molecule type" value="Genomic_DNA"/>
</dbReference>
<dbReference type="RefSeq" id="WP_143923248.1">
    <property type="nucleotide sequence ID" value="NZ_VLTK01000008.1"/>
</dbReference>
<sequence>MRAVNDVVTDKSHTSSSALLGALLYLAAEGNEIEIDRSALPQLSLRDREILAGVEVALFHQTDDAVLVKTTLAEVAGSIAALRSSHEEVTLTGTKYDAQRSAVLAQLGVSSVKGATAWPPTSQTAVQRFGSWNHALKAAGLATNKIGRAKGQLRFDADAYDRAIAEFVADCESRELGATYKAYGEYAAEHKSDVPSAAAVRKFYGSWNKAFDFIS</sequence>
<accession>A0A556CAW8</accession>
<dbReference type="InterPro" id="IPR041025">
    <property type="entry name" value="HNH_repeat"/>
</dbReference>
<evidence type="ECO:0000313" key="1">
    <source>
        <dbReference type="EMBL" id="TSI14540.1"/>
    </source>
</evidence>
<organism evidence="1 2">
    <name type="scientific">Brevibacterium aurantiacum</name>
    <dbReference type="NCBI Taxonomy" id="273384"/>
    <lineage>
        <taxon>Bacteria</taxon>
        <taxon>Bacillati</taxon>
        <taxon>Actinomycetota</taxon>
        <taxon>Actinomycetes</taxon>
        <taxon>Micrococcales</taxon>
        <taxon>Brevibacteriaceae</taxon>
        <taxon>Brevibacterium</taxon>
    </lineage>
</organism>
<comment type="caution">
    <text evidence="1">The sequence shown here is derived from an EMBL/GenBank/DDBJ whole genome shotgun (WGS) entry which is preliminary data.</text>
</comment>
<protein>
    <submittedName>
        <fullName evidence="1">Multidrug transporter</fullName>
    </submittedName>
</protein>
<keyword evidence="2" id="KW-1185">Reference proteome</keyword>
<dbReference type="Pfam" id="PF18780">
    <property type="entry name" value="HNH_repeat"/>
    <property type="match status" value="1"/>
</dbReference>
<dbReference type="Proteomes" id="UP000316406">
    <property type="component" value="Unassembled WGS sequence"/>
</dbReference>
<name>A0A556CAW8_BREAU</name>